<reference evidence="1" key="2">
    <citation type="submission" date="2020-11" db="EMBL/GenBank/DDBJ databases">
        <authorList>
            <person name="McCartney M.A."/>
            <person name="Auch B."/>
            <person name="Kono T."/>
            <person name="Mallez S."/>
            <person name="Becker A."/>
            <person name="Gohl D.M."/>
            <person name="Silverstein K.A.T."/>
            <person name="Koren S."/>
            <person name="Bechman K.B."/>
            <person name="Herman A."/>
            <person name="Abrahante J.E."/>
            <person name="Garbe J."/>
        </authorList>
    </citation>
    <scope>NUCLEOTIDE SEQUENCE</scope>
    <source>
        <strain evidence="1">Duluth1</strain>
        <tissue evidence="1">Whole animal</tissue>
    </source>
</reference>
<organism evidence="1 2">
    <name type="scientific">Dreissena polymorpha</name>
    <name type="common">Zebra mussel</name>
    <name type="synonym">Mytilus polymorpha</name>
    <dbReference type="NCBI Taxonomy" id="45954"/>
    <lineage>
        <taxon>Eukaryota</taxon>
        <taxon>Metazoa</taxon>
        <taxon>Spiralia</taxon>
        <taxon>Lophotrochozoa</taxon>
        <taxon>Mollusca</taxon>
        <taxon>Bivalvia</taxon>
        <taxon>Autobranchia</taxon>
        <taxon>Heteroconchia</taxon>
        <taxon>Euheterodonta</taxon>
        <taxon>Imparidentia</taxon>
        <taxon>Neoheterodontei</taxon>
        <taxon>Myida</taxon>
        <taxon>Dreissenoidea</taxon>
        <taxon>Dreissenidae</taxon>
        <taxon>Dreissena</taxon>
    </lineage>
</organism>
<comment type="caution">
    <text evidence="1">The sequence shown here is derived from an EMBL/GenBank/DDBJ whole genome shotgun (WGS) entry which is preliminary data.</text>
</comment>
<evidence type="ECO:0000313" key="1">
    <source>
        <dbReference type="EMBL" id="KAH3850645.1"/>
    </source>
</evidence>
<name>A0A9D4L3A4_DREPO</name>
<dbReference type="EMBL" id="JAIWYP010000003">
    <property type="protein sequence ID" value="KAH3850645.1"/>
    <property type="molecule type" value="Genomic_DNA"/>
</dbReference>
<protein>
    <submittedName>
        <fullName evidence="1">Uncharacterized protein</fullName>
    </submittedName>
</protein>
<reference evidence="1" key="1">
    <citation type="journal article" date="2019" name="bioRxiv">
        <title>The Genome of the Zebra Mussel, Dreissena polymorpha: A Resource for Invasive Species Research.</title>
        <authorList>
            <person name="McCartney M.A."/>
            <person name="Auch B."/>
            <person name="Kono T."/>
            <person name="Mallez S."/>
            <person name="Zhang Y."/>
            <person name="Obille A."/>
            <person name="Becker A."/>
            <person name="Abrahante J.E."/>
            <person name="Garbe J."/>
            <person name="Badalamenti J.P."/>
            <person name="Herman A."/>
            <person name="Mangelson H."/>
            <person name="Liachko I."/>
            <person name="Sullivan S."/>
            <person name="Sone E.D."/>
            <person name="Koren S."/>
            <person name="Silverstein K.A.T."/>
            <person name="Beckman K.B."/>
            <person name="Gohl D.M."/>
        </authorList>
    </citation>
    <scope>NUCLEOTIDE SEQUENCE</scope>
    <source>
        <strain evidence="1">Duluth1</strain>
        <tissue evidence="1">Whole animal</tissue>
    </source>
</reference>
<dbReference type="Proteomes" id="UP000828390">
    <property type="component" value="Unassembled WGS sequence"/>
</dbReference>
<gene>
    <name evidence="1" type="ORF">DPMN_093070</name>
</gene>
<sequence>MAPLVVTGRRLHPRDGFPSVLSALSSAAPGSLSKATPRCSWVSPRAKQTQVRPYVLNTGGLAVPPFPFLYRRDLWQVRASELSTINSG</sequence>
<accession>A0A9D4L3A4</accession>
<proteinExistence type="predicted"/>
<keyword evidence="2" id="KW-1185">Reference proteome</keyword>
<dbReference type="AlphaFoldDB" id="A0A9D4L3A4"/>
<evidence type="ECO:0000313" key="2">
    <source>
        <dbReference type="Proteomes" id="UP000828390"/>
    </source>
</evidence>